<gene>
    <name evidence="15" type="ORF">FNV43_RR23366</name>
</gene>
<organism evidence="15 16">
    <name type="scientific">Rhamnella rubrinervis</name>
    <dbReference type="NCBI Taxonomy" id="2594499"/>
    <lineage>
        <taxon>Eukaryota</taxon>
        <taxon>Viridiplantae</taxon>
        <taxon>Streptophyta</taxon>
        <taxon>Embryophyta</taxon>
        <taxon>Tracheophyta</taxon>
        <taxon>Spermatophyta</taxon>
        <taxon>Magnoliopsida</taxon>
        <taxon>eudicotyledons</taxon>
        <taxon>Gunneridae</taxon>
        <taxon>Pentapetalae</taxon>
        <taxon>rosids</taxon>
        <taxon>fabids</taxon>
        <taxon>Rosales</taxon>
        <taxon>Rhamnaceae</taxon>
        <taxon>rhamnoid group</taxon>
        <taxon>Rhamneae</taxon>
        <taxon>Rhamnella</taxon>
    </lineage>
</organism>
<keyword evidence="6" id="KW-0472">Membrane</keyword>
<evidence type="ECO:0000256" key="9">
    <source>
        <dbReference type="ARBA" id="ARBA00023157"/>
    </source>
</evidence>
<keyword evidence="6" id="KW-0336">GPI-anchor</keyword>
<protein>
    <recommendedName>
        <fullName evidence="14">Bifunctional inhibitor/plant lipid transfer protein/seed storage helical domain-containing protein</fullName>
    </recommendedName>
</protein>
<evidence type="ECO:0000256" key="2">
    <source>
        <dbReference type="ARBA" id="ARBA00004609"/>
    </source>
</evidence>
<keyword evidence="11" id="KW-0449">Lipoprotein</keyword>
<keyword evidence="8" id="KW-0446">Lipid-binding</keyword>
<evidence type="ECO:0000256" key="8">
    <source>
        <dbReference type="ARBA" id="ARBA00023121"/>
    </source>
</evidence>
<feature type="signal peptide" evidence="13">
    <location>
        <begin position="1"/>
        <end position="28"/>
    </location>
</feature>
<dbReference type="SUPFAM" id="SSF47699">
    <property type="entry name" value="Bifunctional inhibitor/lipid-transfer protein/seed storage 2S albumin"/>
    <property type="match status" value="1"/>
</dbReference>
<feature type="region of interest" description="Disordered" evidence="12">
    <location>
        <begin position="124"/>
        <end position="145"/>
    </location>
</feature>
<evidence type="ECO:0000256" key="7">
    <source>
        <dbReference type="ARBA" id="ARBA00022729"/>
    </source>
</evidence>
<evidence type="ECO:0000256" key="5">
    <source>
        <dbReference type="ARBA" id="ARBA00022475"/>
    </source>
</evidence>
<comment type="caution">
    <text evidence="15">The sequence shown here is derived from an EMBL/GenBank/DDBJ whole genome shotgun (WGS) entry which is preliminary data.</text>
</comment>
<dbReference type="AlphaFoldDB" id="A0A8K0DXY8"/>
<name>A0A8K0DXY8_9ROSA</name>
<evidence type="ECO:0000256" key="11">
    <source>
        <dbReference type="ARBA" id="ARBA00023288"/>
    </source>
</evidence>
<dbReference type="Proteomes" id="UP000796880">
    <property type="component" value="Unassembled WGS sequence"/>
</dbReference>
<dbReference type="GO" id="GO:0005886">
    <property type="term" value="C:plasma membrane"/>
    <property type="evidence" value="ECO:0007669"/>
    <property type="project" value="UniProtKB-SubCell"/>
</dbReference>
<evidence type="ECO:0000256" key="3">
    <source>
        <dbReference type="ARBA" id="ARBA00009748"/>
    </source>
</evidence>
<keyword evidence="10" id="KW-0325">Glycoprotein</keyword>
<dbReference type="Gene3D" id="1.10.110.10">
    <property type="entry name" value="Plant lipid-transfer and hydrophobic proteins"/>
    <property type="match status" value="1"/>
</dbReference>
<evidence type="ECO:0000259" key="14">
    <source>
        <dbReference type="SMART" id="SM00499"/>
    </source>
</evidence>
<dbReference type="InterPro" id="IPR043325">
    <property type="entry name" value="LTSS"/>
</dbReference>
<dbReference type="CDD" id="cd00010">
    <property type="entry name" value="AAI_LTSS"/>
    <property type="match status" value="1"/>
</dbReference>
<keyword evidence="5" id="KW-1003">Cell membrane</keyword>
<accession>A0A8K0DXY8</accession>
<dbReference type="EMBL" id="VOIH02000010">
    <property type="protein sequence ID" value="KAF3436274.1"/>
    <property type="molecule type" value="Genomic_DNA"/>
</dbReference>
<dbReference type="OrthoDB" id="911994at2759"/>
<proteinExistence type="inferred from homology"/>
<dbReference type="PANTHER" id="PTHR33044">
    <property type="entry name" value="BIFUNCTIONAL INHIBITOR/LIPID-TRANSFER PROTEIN/SEED STORAGE 2S ALBUMIN SUPERFAMILY PROTEIN-RELATED"/>
    <property type="match status" value="1"/>
</dbReference>
<dbReference type="GO" id="GO:0008289">
    <property type="term" value="F:lipid binding"/>
    <property type="evidence" value="ECO:0007669"/>
    <property type="project" value="UniProtKB-KW"/>
</dbReference>
<comment type="subcellular location">
    <subcellularLocation>
        <location evidence="2">Cell membrane</location>
        <topology evidence="2">Lipid-anchor</topology>
        <topology evidence="2">GPI-anchor</topology>
    </subcellularLocation>
</comment>
<dbReference type="InterPro" id="IPR016140">
    <property type="entry name" value="Bifunc_inhib/LTP/seed_store"/>
</dbReference>
<sequence length="145" mass="14815">MAPIGKITVPLTAMVAVLVMGLWQSTMGHSEYCSNEIITMSSRLGYITAKSSTPPPPCCSQLATGVGSQPRCLCEALDGGSSLSANINQTLALALPNACRLQTPSASRCNNVNGYSPGGSPVKTVSPSIGVGNSSDASVVNKDVE</sequence>
<dbReference type="Pfam" id="PF14368">
    <property type="entry name" value="LTP_2"/>
    <property type="match status" value="1"/>
</dbReference>
<evidence type="ECO:0000256" key="6">
    <source>
        <dbReference type="ARBA" id="ARBA00022622"/>
    </source>
</evidence>
<dbReference type="SMART" id="SM00499">
    <property type="entry name" value="AAI"/>
    <property type="match status" value="1"/>
</dbReference>
<feature type="domain" description="Bifunctional inhibitor/plant lipid transfer protein/seed storage helical" evidence="14">
    <location>
        <begin position="33"/>
        <end position="109"/>
    </location>
</feature>
<evidence type="ECO:0000256" key="4">
    <source>
        <dbReference type="ARBA" id="ARBA00022448"/>
    </source>
</evidence>
<keyword evidence="4" id="KW-0813">Transport</keyword>
<evidence type="ECO:0000313" key="16">
    <source>
        <dbReference type="Proteomes" id="UP000796880"/>
    </source>
</evidence>
<keyword evidence="9" id="KW-1015">Disulfide bond</keyword>
<evidence type="ECO:0000256" key="1">
    <source>
        <dbReference type="ARBA" id="ARBA00003211"/>
    </source>
</evidence>
<comment type="similarity">
    <text evidence="3">Belongs to the plant LTP family.</text>
</comment>
<reference evidence="15" key="1">
    <citation type="submission" date="2020-03" db="EMBL/GenBank/DDBJ databases">
        <title>A high-quality chromosome-level genome assembly of a woody plant with both climbing and erect habits, Rhamnella rubrinervis.</title>
        <authorList>
            <person name="Lu Z."/>
            <person name="Yang Y."/>
            <person name="Zhu X."/>
            <person name="Sun Y."/>
        </authorList>
    </citation>
    <scope>NUCLEOTIDE SEQUENCE</scope>
    <source>
        <strain evidence="15">BYM</strain>
        <tissue evidence="15">Leaf</tissue>
    </source>
</reference>
<keyword evidence="16" id="KW-1185">Reference proteome</keyword>
<evidence type="ECO:0000256" key="13">
    <source>
        <dbReference type="SAM" id="SignalP"/>
    </source>
</evidence>
<dbReference type="GO" id="GO:0098552">
    <property type="term" value="C:side of membrane"/>
    <property type="evidence" value="ECO:0007669"/>
    <property type="project" value="UniProtKB-KW"/>
</dbReference>
<keyword evidence="7 13" id="KW-0732">Signal</keyword>
<feature type="chain" id="PRO_5035481743" description="Bifunctional inhibitor/plant lipid transfer protein/seed storage helical domain-containing protein" evidence="13">
    <location>
        <begin position="29"/>
        <end position="145"/>
    </location>
</feature>
<dbReference type="InterPro" id="IPR036312">
    <property type="entry name" value="Bifun_inhib/LTP/seed_sf"/>
</dbReference>
<evidence type="ECO:0000256" key="10">
    <source>
        <dbReference type="ARBA" id="ARBA00023180"/>
    </source>
</evidence>
<evidence type="ECO:0000313" key="15">
    <source>
        <dbReference type="EMBL" id="KAF3436274.1"/>
    </source>
</evidence>
<evidence type="ECO:0000256" key="12">
    <source>
        <dbReference type="SAM" id="MobiDB-lite"/>
    </source>
</evidence>
<feature type="compositionally biased region" description="Polar residues" evidence="12">
    <location>
        <begin position="124"/>
        <end position="138"/>
    </location>
</feature>
<comment type="function">
    <text evidence="1">Plant non-specific lipid-transfer proteins transfer phospholipids as well as galactolipids across membranes. May play a role in wax or cutin deposition in the cell walls of expanding epidermal cells and certain secretory tissues.</text>
</comment>